<evidence type="ECO:0000256" key="1">
    <source>
        <dbReference type="ARBA" id="ARBA00022679"/>
    </source>
</evidence>
<dbReference type="InterPro" id="IPR023057">
    <property type="entry name" value="GlnE"/>
</dbReference>
<evidence type="ECO:0000259" key="7">
    <source>
        <dbReference type="Pfam" id="PF03710"/>
    </source>
</evidence>
<evidence type="ECO:0000259" key="8">
    <source>
        <dbReference type="Pfam" id="PF08335"/>
    </source>
</evidence>
<dbReference type="RefSeq" id="WP_339966942.1">
    <property type="nucleotide sequence ID" value="NZ_JBBHJY010000004.1"/>
</dbReference>
<gene>
    <name evidence="9" type="ORF">WG900_10590</name>
</gene>
<organism evidence="9 10">
    <name type="scientific">Novosphingobium aquae</name>
    <dbReference type="NCBI Taxonomy" id="3133435"/>
    <lineage>
        <taxon>Bacteria</taxon>
        <taxon>Pseudomonadati</taxon>
        <taxon>Pseudomonadota</taxon>
        <taxon>Alphaproteobacteria</taxon>
        <taxon>Sphingomonadales</taxon>
        <taxon>Sphingomonadaceae</taxon>
        <taxon>Novosphingobium</taxon>
    </lineage>
</organism>
<dbReference type="Pfam" id="PF03710">
    <property type="entry name" value="GlnE"/>
    <property type="match status" value="2"/>
</dbReference>
<dbReference type="SUPFAM" id="SSF81301">
    <property type="entry name" value="Nucleotidyltransferase"/>
    <property type="match status" value="2"/>
</dbReference>
<dbReference type="GO" id="GO:0047388">
    <property type="term" value="F:[glutamine synthetase]-adenylyl-L-tyrosine phosphorylase activity"/>
    <property type="evidence" value="ECO:0007669"/>
    <property type="project" value="UniProtKB-EC"/>
</dbReference>
<feature type="domain" description="Glutamate-ammonia ligase adenylyltransferase repeated" evidence="7">
    <location>
        <begin position="39"/>
        <end position="237"/>
    </location>
</feature>
<evidence type="ECO:0000256" key="5">
    <source>
        <dbReference type="ARBA" id="ARBA00022842"/>
    </source>
</evidence>
<feature type="domain" description="PII-uridylyltransferase/Glutamine-synthetase adenylyltransferase" evidence="8">
    <location>
        <begin position="272"/>
        <end position="395"/>
    </location>
</feature>
<name>A0ABU8S8T4_9SPHN</name>
<dbReference type="SUPFAM" id="SSF81593">
    <property type="entry name" value="Nucleotidyltransferase substrate binding subunit/domain"/>
    <property type="match status" value="2"/>
</dbReference>
<dbReference type="CDD" id="cd05401">
    <property type="entry name" value="NT_GlnE_GlnD_like"/>
    <property type="match status" value="1"/>
</dbReference>
<dbReference type="Pfam" id="PF08335">
    <property type="entry name" value="GlnD_UR_UTase"/>
    <property type="match status" value="1"/>
</dbReference>
<dbReference type="NCBIfam" id="NF010706">
    <property type="entry name" value="PRK14108.1"/>
    <property type="match status" value="1"/>
</dbReference>
<keyword evidence="5" id="KW-0460">Magnesium</keyword>
<dbReference type="Gene3D" id="1.20.120.330">
    <property type="entry name" value="Nucleotidyltransferases domain 2"/>
    <property type="match status" value="2"/>
</dbReference>
<dbReference type="PANTHER" id="PTHR30621:SF0">
    <property type="entry name" value="BIFUNCTIONAL GLUTAMINE SYNTHETASE ADENYLYLTRANSFERASE_ADENYLYL-REMOVING ENZYME"/>
    <property type="match status" value="1"/>
</dbReference>
<feature type="domain" description="Glutamate-ammonia ligase adenylyltransferase repeated" evidence="7">
    <location>
        <begin position="512"/>
        <end position="752"/>
    </location>
</feature>
<evidence type="ECO:0000256" key="4">
    <source>
        <dbReference type="ARBA" id="ARBA00022840"/>
    </source>
</evidence>
<dbReference type="PANTHER" id="PTHR30621">
    <property type="entry name" value="GLUTAMINE SYNTHETASE ADENYLYLTRANSFERASE"/>
    <property type="match status" value="1"/>
</dbReference>
<sequence>MKQEADWQGAITRAQACAPYLSGLLEREADVAALLAEGRGEEAMALARSYGDDLGDVAAKLRREKRALALALAIGDLAGAFNLTRVVTELSDFADRAMDAAIADAITARVPDAEPAGMIALALGKHGAQELNYSSDIDPILLYDPETLPRRERDEPGEAAQRVAQGMVRTMSHIDAGGYVFRVDLRLRPASEVSPLAIPVDAALSHYESSALAWERAAFIRARACAGDIEAGQQFLAAIRPFVWRKSLDFGAIAEIGRLTGRIRASHKGAGSVGPGFDLKKGRGGIREIEFYAQTHQLIHGGRNPALRLRGTRASLDALAEAGIIAGEDARMLGESYDRLRTLEHRLQMVLDQQTHSLPTDPAALDRVAQLEGLASGSALVDEVAAITDMVGKRYDMLILAHAGVPGHEGHRAPAVPALGGERLAAELDGLGFEDADDLAARVEAWRSGKVRALRSEAARAAFDAIQPALLTALAQSPDPRRAFLRWEELLTRLPSAINLFHLLEARPALLELLAKVLGLAPPLAEALALRADLLDPLIDATAFALPGEVGAIAAEMAEGEADDDYERLLGRVRRKVGEKRFALGVQLVDAMTDPVAVAQAYARVAEAALAVLASATLAEFEKVHGRIAGCDLVILGLGRLGGGALTHASDLDLVYCFTGDTGGESGGDRPLGATMYFNRLAQRVGAAMSVPTAEGALYEVDTRLRPSGAQGPLAVSLDSFARYQKESAWTWEHMALTRARTIFGPAKARAALSAIVSDVLAAPRDAAKLRTDVLAMRAEMARHKPAKGPLDAKLARGGLVDVEFLVHFLQLRDHVGLTPSLPDAIDALAAKGLVPVELRAAHDAMTRLLVAARLLAPDSQVPPPGPRAALASACHCGDWQCVIDDFAQARGVVAQAWADTFGEQLELDTL</sequence>
<evidence type="ECO:0000256" key="2">
    <source>
        <dbReference type="ARBA" id="ARBA00022695"/>
    </source>
</evidence>
<keyword evidence="6" id="KW-0511">Multifunctional enzyme</keyword>
<evidence type="ECO:0000313" key="9">
    <source>
        <dbReference type="EMBL" id="MEJ6010367.1"/>
    </source>
</evidence>
<reference evidence="9 10" key="1">
    <citation type="submission" date="2024-03" db="EMBL/GenBank/DDBJ databases">
        <authorList>
            <person name="Jo J.-H."/>
        </authorList>
    </citation>
    <scope>NUCLEOTIDE SEQUENCE [LARGE SCALE GENOMIC DNA]</scope>
    <source>
        <strain evidence="9 10">AS3R-12</strain>
    </source>
</reference>
<protein>
    <submittedName>
        <fullName evidence="9">Bifunctional [glutamine synthetase] adenylyltransferase/[glutamine synthetase]-adenylyl-L-tyrosine phosphorylase</fullName>
        <ecNumber evidence="9">2.7.7.89</ecNumber>
    </submittedName>
</protein>
<dbReference type="InterPro" id="IPR013546">
    <property type="entry name" value="PII_UdlTrfase/GS_AdlTrfase"/>
</dbReference>
<evidence type="ECO:0000256" key="3">
    <source>
        <dbReference type="ARBA" id="ARBA00022741"/>
    </source>
</evidence>
<dbReference type="Gene3D" id="1.20.120.1510">
    <property type="match status" value="1"/>
</dbReference>
<dbReference type="EMBL" id="JBBHJY010000004">
    <property type="protein sequence ID" value="MEJ6010367.1"/>
    <property type="molecule type" value="Genomic_DNA"/>
</dbReference>
<dbReference type="InterPro" id="IPR043519">
    <property type="entry name" value="NT_sf"/>
</dbReference>
<dbReference type="Gene3D" id="3.30.460.10">
    <property type="entry name" value="Beta Polymerase, domain 2"/>
    <property type="match status" value="2"/>
</dbReference>
<dbReference type="InterPro" id="IPR005190">
    <property type="entry name" value="GlnE_rpt_dom"/>
</dbReference>
<accession>A0ABU8S8T4</accession>
<keyword evidence="1 9" id="KW-0808">Transferase</keyword>
<evidence type="ECO:0000256" key="6">
    <source>
        <dbReference type="ARBA" id="ARBA00023268"/>
    </source>
</evidence>
<dbReference type="Proteomes" id="UP001379235">
    <property type="component" value="Unassembled WGS sequence"/>
</dbReference>
<keyword evidence="4" id="KW-0067">ATP-binding</keyword>
<evidence type="ECO:0000313" key="10">
    <source>
        <dbReference type="Proteomes" id="UP001379235"/>
    </source>
</evidence>
<dbReference type="EC" id="2.7.7.89" evidence="9"/>
<dbReference type="NCBIfam" id="NF008292">
    <property type="entry name" value="PRK11072.1"/>
    <property type="match status" value="1"/>
</dbReference>
<proteinExistence type="predicted"/>
<keyword evidence="10" id="KW-1185">Reference proteome</keyword>
<comment type="caution">
    <text evidence="9">The sequence shown here is derived from an EMBL/GenBank/DDBJ whole genome shotgun (WGS) entry which is preliminary data.</text>
</comment>
<keyword evidence="3" id="KW-0547">Nucleotide-binding</keyword>
<keyword evidence="2 9" id="KW-0548">Nucleotidyltransferase</keyword>